<sequence length="62" mass="7094">MLQSHQKIPLRPLAYPEVCNNVRSFKKTANDSSPSFFLKVLSQKAIFKRAHVLHLLPGKSIY</sequence>
<protein>
    <submittedName>
        <fullName evidence="1">Uncharacterized protein</fullName>
    </submittedName>
</protein>
<accession>A0A7U3ZL77</accession>
<organism evidence="1 2">
    <name type="scientific">Runella slithyformis (strain ATCC 29530 / DSM 19594 / LMG 11500 / NCIMB 11436 / LSU 4)</name>
    <dbReference type="NCBI Taxonomy" id="761193"/>
    <lineage>
        <taxon>Bacteria</taxon>
        <taxon>Pseudomonadati</taxon>
        <taxon>Bacteroidota</taxon>
        <taxon>Cytophagia</taxon>
        <taxon>Cytophagales</taxon>
        <taxon>Spirosomataceae</taxon>
        <taxon>Runella</taxon>
    </lineage>
</organism>
<dbReference type="Proteomes" id="UP000000493">
    <property type="component" value="Chromosome"/>
</dbReference>
<name>A0A7U3ZL77_RUNSL</name>
<dbReference type="EMBL" id="CP002859">
    <property type="protein sequence ID" value="AEI49265.1"/>
    <property type="molecule type" value="Genomic_DNA"/>
</dbReference>
<keyword evidence="2" id="KW-1185">Reference proteome</keyword>
<evidence type="ECO:0000313" key="2">
    <source>
        <dbReference type="Proteomes" id="UP000000493"/>
    </source>
</evidence>
<dbReference type="KEGG" id="rsi:Runsl_2877"/>
<dbReference type="AlphaFoldDB" id="A0A7U3ZL77"/>
<proteinExistence type="predicted"/>
<evidence type="ECO:0000313" key="1">
    <source>
        <dbReference type="EMBL" id="AEI49265.1"/>
    </source>
</evidence>
<reference evidence="2" key="1">
    <citation type="submission" date="2011-06" db="EMBL/GenBank/DDBJ databases">
        <title>The complete genome of chromosome of Runella slithyformis DSM 19594.</title>
        <authorList>
            <consortium name="US DOE Joint Genome Institute (JGI-PGF)"/>
            <person name="Lucas S."/>
            <person name="Han J."/>
            <person name="Lapidus A."/>
            <person name="Bruce D."/>
            <person name="Goodwin L."/>
            <person name="Pitluck S."/>
            <person name="Peters L."/>
            <person name="Kyrpides N."/>
            <person name="Mavromatis K."/>
            <person name="Ivanova N."/>
            <person name="Ovchinnikova G."/>
            <person name="Zhang X."/>
            <person name="Misra M."/>
            <person name="Detter J.C."/>
            <person name="Tapia R."/>
            <person name="Han C."/>
            <person name="Land M."/>
            <person name="Hauser L."/>
            <person name="Markowitz V."/>
            <person name="Cheng J.-F."/>
            <person name="Hugenholtz P."/>
            <person name="Woyke T."/>
            <person name="Wu D."/>
            <person name="Tindall B."/>
            <person name="Faehrich R."/>
            <person name="Brambilla E."/>
            <person name="Klenk H.-P."/>
            <person name="Eisen J.A."/>
        </authorList>
    </citation>
    <scope>NUCLEOTIDE SEQUENCE [LARGE SCALE GENOMIC DNA]</scope>
    <source>
        <strain evidence="2">ATCC 29530 / DSM 19594 / LMG 11500 / NCIMB 11436 / LSU 4</strain>
    </source>
</reference>
<gene>
    <name evidence="1" type="ordered locus">Runsl_2877</name>
</gene>
<reference evidence="1 2" key="2">
    <citation type="journal article" date="2012" name="Stand. Genomic Sci.">
        <title>Complete genome sequence of the aquatic bacterium Runella slithyformis type strain (LSU 4(T)).</title>
        <authorList>
            <person name="Copeland A."/>
            <person name="Zhang X."/>
            <person name="Misra M."/>
            <person name="Lapidus A."/>
            <person name="Nolan M."/>
            <person name="Lucas S."/>
            <person name="Deshpande S."/>
            <person name="Cheng J.F."/>
            <person name="Tapia R."/>
            <person name="Goodwin L.A."/>
            <person name="Pitluck S."/>
            <person name="Liolios K."/>
            <person name="Pagani I."/>
            <person name="Ivanova N."/>
            <person name="Mikhailova N."/>
            <person name="Pati A."/>
            <person name="Chen A."/>
            <person name="Palaniappan K."/>
            <person name="Land M."/>
            <person name="Hauser L."/>
            <person name="Pan C."/>
            <person name="Jeffries C.D."/>
            <person name="Detter J.C."/>
            <person name="Brambilla E.M."/>
            <person name="Rohde M."/>
            <person name="Djao O.D."/>
            <person name="Goker M."/>
            <person name="Sikorski J."/>
            <person name="Tindall B.J."/>
            <person name="Woyke T."/>
            <person name="Bristow J."/>
            <person name="Eisen J.A."/>
            <person name="Markowitz V."/>
            <person name="Hugenholtz P."/>
            <person name="Kyrpides N.C."/>
            <person name="Klenk H.P."/>
            <person name="Mavromatis K."/>
        </authorList>
    </citation>
    <scope>NUCLEOTIDE SEQUENCE [LARGE SCALE GENOMIC DNA]</scope>
    <source>
        <strain evidence="2">ATCC 29530 / DSM 19594 / LMG 11500 / NCIMB 11436 / LSU 4</strain>
    </source>
</reference>